<keyword evidence="3" id="KW-1185">Reference proteome</keyword>
<feature type="compositionally biased region" description="Basic and acidic residues" evidence="1">
    <location>
        <begin position="47"/>
        <end position="72"/>
    </location>
</feature>
<proteinExistence type="predicted"/>
<feature type="region of interest" description="Disordered" evidence="1">
    <location>
        <begin position="41"/>
        <end position="82"/>
    </location>
</feature>
<organism evidence="2 3">
    <name type="scientific">Theobroma cacao</name>
    <name type="common">Cacao</name>
    <name type="synonym">Cocoa</name>
    <dbReference type="NCBI Taxonomy" id="3641"/>
    <lineage>
        <taxon>Eukaryota</taxon>
        <taxon>Viridiplantae</taxon>
        <taxon>Streptophyta</taxon>
        <taxon>Embryophyta</taxon>
        <taxon>Tracheophyta</taxon>
        <taxon>Spermatophyta</taxon>
        <taxon>Magnoliopsida</taxon>
        <taxon>eudicotyledons</taxon>
        <taxon>Gunneridae</taxon>
        <taxon>Pentapetalae</taxon>
        <taxon>rosids</taxon>
        <taxon>malvids</taxon>
        <taxon>Malvales</taxon>
        <taxon>Malvaceae</taxon>
        <taxon>Byttnerioideae</taxon>
        <taxon>Theobroma</taxon>
    </lineage>
</organism>
<protein>
    <submittedName>
        <fullName evidence="2">Uncharacterized protein</fullName>
    </submittedName>
</protein>
<dbReference type="Proteomes" id="UP000026915">
    <property type="component" value="Chromosome 8"/>
</dbReference>
<gene>
    <name evidence="2" type="ORF">TCM_035169</name>
</gene>
<dbReference type="AlphaFoldDB" id="A0A061FPB4"/>
<dbReference type="InParanoid" id="A0A061FPB4"/>
<dbReference type="EMBL" id="CM001886">
    <property type="protein sequence ID" value="EOY16369.1"/>
    <property type="molecule type" value="Genomic_DNA"/>
</dbReference>
<evidence type="ECO:0000313" key="2">
    <source>
        <dbReference type="EMBL" id="EOY16369.1"/>
    </source>
</evidence>
<dbReference type="HOGENOM" id="CLU_2563047_0_0_1"/>
<reference evidence="2 3" key="1">
    <citation type="journal article" date="2013" name="Genome Biol.">
        <title>The genome sequence of the most widely cultivated cacao type and its use to identify candidate genes regulating pod color.</title>
        <authorList>
            <person name="Motamayor J.C."/>
            <person name="Mockaitis K."/>
            <person name="Schmutz J."/>
            <person name="Haiminen N."/>
            <person name="Iii D.L."/>
            <person name="Cornejo O."/>
            <person name="Findley S.D."/>
            <person name="Zheng P."/>
            <person name="Utro F."/>
            <person name="Royaert S."/>
            <person name="Saski C."/>
            <person name="Jenkins J."/>
            <person name="Podicheti R."/>
            <person name="Zhao M."/>
            <person name="Scheffler B.E."/>
            <person name="Stack J.C."/>
            <person name="Feltus F.A."/>
            <person name="Mustiga G.M."/>
            <person name="Amores F."/>
            <person name="Phillips W."/>
            <person name="Marelli J.P."/>
            <person name="May G.D."/>
            <person name="Shapiro H."/>
            <person name="Ma J."/>
            <person name="Bustamante C.D."/>
            <person name="Schnell R.J."/>
            <person name="Main D."/>
            <person name="Gilbert D."/>
            <person name="Parida L."/>
            <person name="Kuhn D.N."/>
        </authorList>
    </citation>
    <scope>NUCLEOTIDE SEQUENCE [LARGE SCALE GENOMIC DNA]</scope>
    <source>
        <strain evidence="3">cv. Matina 1-6</strain>
    </source>
</reference>
<dbReference type="Gramene" id="EOY16369">
    <property type="protein sequence ID" value="EOY16369"/>
    <property type="gene ID" value="TCM_035169"/>
</dbReference>
<accession>A0A061FPB4</accession>
<evidence type="ECO:0000256" key="1">
    <source>
        <dbReference type="SAM" id="MobiDB-lite"/>
    </source>
</evidence>
<sequence>MNNALKRVPTLSFEEMSFKWGFKFVVGLLKKTQIAGGERWLGLRQETGGKKEGNRRNEERERKRELLPERLRPTRATAAGTE</sequence>
<evidence type="ECO:0000313" key="3">
    <source>
        <dbReference type="Proteomes" id="UP000026915"/>
    </source>
</evidence>
<name>A0A061FPB4_THECC</name>